<keyword evidence="4" id="KW-1003">Cell membrane</keyword>
<evidence type="ECO:0000313" key="9">
    <source>
        <dbReference type="EMBL" id="MFC6671155.1"/>
    </source>
</evidence>
<feature type="transmembrane region" description="Helical" evidence="8">
    <location>
        <begin position="125"/>
        <end position="146"/>
    </location>
</feature>
<dbReference type="RefSeq" id="WP_379909665.1">
    <property type="nucleotide sequence ID" value="NZ_JBHSWE010000001.1"/>
</dbReference>
<feature type="transmembrane region" description="Helical" evidence="8">
    <location>
        <begin position="63"/>
        <end position="88"/>
    </location>
</feature>
<comment type="subcellular location">
    <subcellularLocation>
        <location evidence="1">Cell membrane</location>
        <topology evidence="1">Multi-pass membrane protein</topology>
    </subcellularLocation>
</comment>
<dbReference type="PANTHER" id="PTHR36838:SF3">
    <property type="entry name" value="TRANSPORTER AUXIN EFFLUX CARRIER EC FAMILY"/>
    <property type="match status" value="1"/>
</dbReference>
<sequence>MAILLNVVLPVFAIILAGFICGHKGLLGEGSFEGLNKFVYWIALPALLFRAMAAVDIDALLNWSFLGAYVGGQALTMIVGGLAGLWLFRNSLSEAAMNSMNTVYGNTGFLGIPLMLAAFGDAATVPTIITVVVNSAVVVGAATLFIELGSNEATSLRQLLRDISAALIKNPMLVAPVAGIAWALIGQPLPLAVDRFCELLGAAAGPCALFAIGMFLVGKPISSGAGEVSCAVFIKLIVQPAITWWIAAELLQMPPLLTAVAVIMAATPTGAGSFVLAQQYGVYVQRTSSVILFSTVVSVLTIFWLLYHFDYLMP</sequence>
<organism evidence="9 10">
    <name type="scientific">Marinobacterium aestuariivivens</name>
    <dbReference type="NCBI Taxonomy" id="1698799"/>
    <lineage>
        <taxon>Bacteria</taxon>
        <taxon>Pseudomonadati</taxon>
        <taxon>Pseudomonadota</taxon>
        <taxon>Gammaproteobacteria</taxon>
        <taxon>Oceanospirillales</taxon>
        <taxon>Oceanospirillaceae</taxon>
        <taxon>Marinobacterium</taxon>
    </lineage>
</organism>
<comment type="similarity">
    <text evidence="2">Belongs to the auxin efflux carrier (TC 2.A.69) family.</text>
</comment>
<protein>
    <submittedName>
        <fullName evidence="9">AEC family transporter</fullName>
    </submittedName>
</protein>
<keyword evidence="5 8" id="KW-0812">Transmembrane</keyword>
<comment type="caution">
    <text evidence="9">The sequence shown here is derived from an EMBL/GenBank/DDBJ whole genome shotgun (WGS) entry which is preliminary data.</text>
</comment>
<feature type="transmembrane region" description="Helical" evidence="8">
    <location>
        <begin position="289"/>
        <end position="307"/>
    </location>
</feature>
<dbReference type="Gene3D" id="1.20.1530.20">
    <property type="match status" value="1"/>
</dbReference>
<evidence type="ECO:0000256" key="8">
    <source>
        <dbReference type="SAM" id="Phobius"/>
    </source>
</evidence>
<dbReference type="Pfam" id="PF03547">
    <property type="entry name" value="Mem_trans"/>
    <property type="match status" value="1"/>
</dbReference>
<dbReference type="PANTHER" id="PTHR36838">
    <property type="entry name" value="AUXIN EFFLUX CARRIER FAMILY PROTEIN"/>
    <property type="match status" value="1"/>
</dbReference>
<evidence type="ECO:0000256" key="2">
    <source>
        <dbReference type="ARBA" id="ARBA00010145"/>
    </source>
</evidence>
<gene>
    <name evidence="9" type="ORF">ACFQDL_14560</name>
</gene>
<evidence type="ECO:0000256" key="4">
    <source>
        <dbReference type="ARBA" id="ARBA00022475"/>
    </source>
</evidence>
<evidence type="ECO:0000256" key="1">
    <source>
        <dbReference type="ARBA" id="ARBA00004651"/>
    </source>
</evidence>
<feature type="transmembrane region" description="Helical" evidence="8">
    <location>
        <begin position="199"/>
        <end position="218"/>
    </location>
</feature>
<evidence type="ECO:0000313" key="10">
    <source>
        <dbReference type="Proteomes" id="UP001596422"/>
    </source>
</evidence>
<dbReference type="Proteomes" id="UP001596422">
    <property type="component" value="Unassembled WGS sequence"/>
</dbReference>
<keyword evidence="7 8" id="KW-0472">Membrane</keyword>
<dbReference type="InterPro" id="IPR038770">
    <property type="entry name" value="Na+/solute_symporter_sf"/>
</dbReference>
<evidence type="ECO:0000256" key="7">
    <source>
        <dbReference type="ARBA" id="ARBA00023136"/>
    </source>
</evidence>
<evidence type="ECO:0000256" key="5">
    <source>
        <dbReference type="ARBA" id="ARBA00022692"/>
    </source>
</evidence>
<feature type="transmembrane region" description="Helical" evidence="8">
    <location>
        <begin position="38"/>
        <end position="57"/>
    </location>
</feature>
<feature type="transmembrane region" description="Helical" evidence="8">
    <location>
        <begin position="230"/>
        <end position="247"/>
    </location>
</feature>
<dbReference type="InterPro" id="IPR004776">
    <property type="entry name" value="Mem_transp_PIN-like"/>
</dbReference>
<feature type="transmembrane region" description="Helical" evidence="8">
    <location>
        <begin position="100"/>
        <end position="119"/>
    </location>
</feature>
<reference evidence="10" key="1">
    <citation type="journal article" date="2019" name="Int. J. Syst. Evol. Microbiol.">
        <title>The Global Catalogue of Microorganisms (GCM) 10K type strain sequencing project: providing services to taxonomists for standard genome sequencing and annotation.</title>
        <authorList>
            <consortium name="The Broad Institute Genomics Platform"/>
            <consortium name="The Broad Institute Genome Sequencing Center for Infectious Disease"/>
            <person name="Wu L."/>
            <person name="Ma J."/>
        </authorList>
    </citation>
    <scope>NUCLEOTIDE SEQUENCE [LARGE SCALE GENOMIC DNA]</scope>
    <source>
        <strain evidence="10">NBRC 111756</strain>
    </source>
</reference>
<feature type="transmembrane region" description="Helical" evidence="8">
    <location>
        <begin position="6"/>
        <end position="26"/>
    </location>
</feature>
<keyword evidence="6 8" id="KW-1133">Transmembrane helix</keyword>
<evidence type="ECO:0000256" key="3">
    <source>
        <dbReference type="ARBA" id="ARBA00022448"/>
    </source>
</evidence>
<keyword evidence="10" id="KW-1185">Reference proteome</keyword>
<proteinExistence type="inferred from homology"/>
<dbReference type="EMBL" id="JBHSWE010000001">
    <property type="protein sequence ID" value="MFC6671155.1"/>
    <property type="molecule type" value="Genomic_DNA"/>
</dbReference>
<feature type="transmembrane region" description="Helical" evidence="8">
    <location>
        <begin position="167"/>
        <end position="187"/>
    </location>
</feature>
<keyword evidence="3" id="KW-0813">Transport</keyword>
<evidence type="ECO:0000256" key="6">
    <source>
        <dbReference type="ARBA" id="ARBA00022989"/>
    </source>
</evidence>
<name>A0ABW2A106_9GAMM</name>
<feature type="transmembrane region" description="Helical" evidence="8">
    <location>
        <begin position="253"/>
        <end position="277"/>
    </location>
</feature>
<accession>A0ABW2A106</accession>